<evidence type="ECO:0000313" key="5">
    <source>
        <dbReference type="Proteomes" id="UP000438699"/>
    </source>
</evidence>
<dbReference type="AlphaFoldDB" id="A0A6N6N5D8"/>
<gene>
    <name evidence="4" type="ORF">F8A88_03090</name>
</gene>
<dbReference type="Gene3D" id="1.25.40.10">
    <property type="entry name" value="Tetratricopeptide repeat domain"/>
    <property type="match status" value="1"/>
</dbReference>
<feature type="repeat" description="TPR" evidence="3">
    <location>
        <begin position="107"/>
        <end position="140"/>
    </location>
</feature>
<reference evidence="4 5" key="1">
    <citation type="journal article" date="2017" name="Int. J. Syst. Evol. Microbiol.">
        <title>Desulfovibrio senegalensis sp. nov., a mesophilic sulfate reducer isolated from marine sediment.</title>
        <authorList>
            <person name="Thioye A."/>
            <person name="Gam Z.B.A."/>
            <person name="Mbengue M."/>
            <person name="Cayol J.L."/>
            <person name="Joseph-Bartoli M."/>
            <person name="Toure-Kane C."/>
            <person name="Labat M."/>
        </authorList>
    </citation>
    <scope>NUCLEOTIDE SEQUENCE [LARGE SCALE GENOMIC DNA]</scope>
    <source>
        <strain evidence="4 5">DSM 101509</strain>
    </source>
</reference>
<comment type="caution">
    <text evidence="4">The sequence shown here is derived from an EMBL/GenBank/DDBJ whole genome shotgun (WGS) entry which is preliminary data.</text>
</comment>
<dbReference type="RefSeq" id="WP_151149598.1">
    <property type="nucleotide sequence ID" value="NZ_WAIE01000001.1"/>
</dbReference>
<dbReference type="InterPro" id="IPR019734">
    <property type="entry name" value="TPR_rpt"/>
</dbReference>
<dbReference type="OrthoDB" id="5459082at2"/>
<feature type="repeat" description="TPR" evidence="3">
    <location>
        <begin position="73"/>
        <end position="106"/>
    </location>
</feature>
<keyword evidence="5" id="KW-1185">Reference proteome</keyword>
<proteinExistence type="predicted"/>
<evidence type="ECO:0000256" key="2">
    <source>
        <dbReference type="ARBA" id="ARBA00022803"/>
    </source>
</evidence>
<evidence type="ECO:0000256" key="1">
    <source>
        <dbReference type="ARBA" id="ARBA00022737"/>
    </source>
</evidence>
<dbReference type="Proteomes" id="UP000438699">
    <property type="component" value="Unassembled WGS sequence"/>
</dbReference>
<dbReference type="Pfam" id="PF13414">
    <property type="entry name" value="TPR_11"/>
    <property type="match status" value="1"/>
</dbReference>
<dbReference type="SMART" id="SM00028">
    <property type="entry name" value="TPR"/>
    <property type="match status" value="3"/>
</dbReference>
<keyword evidence="2 3" id="KW-0802">TPR repeat</keyword>
<dbReference type="InterPro" id="IPR011990">
    <property type="entry name" value="TPR-like_helical_dom_sf"/>
</dbReference>
<sequence length="192" mass="21519">MTKASNVFGRKLVLLVCGLSLLTIFGVSIVYRANHPNMAVHAKKKTSAMGAMASGMGGLQAMMAKAETEPDNVENLMELANAFLMMRAWDRALVFLERAKALQPDNVIILKSVGICYFQKQMHEKAVEVYERILAQQPDDALSHYNLGIIFKHYLNDPQGAVRHFRAVVEMPNADEEMKKHAQAELNELEKM</sequence>
<dbReference type="SUPFAM" id="SSF48452">
    <property type="entry name" value="TPR-like"/>
    <property type="match status" value="1"/>
</dbReference>
<accession>A0A6N6N5D8</accession>
<dbReference type="PANTHER" id="PTHR45586">
    <property type="entry name" value="TPR REPEAT-CONTAINING PROTEIN PA4667"/>
    <property type="match status" value="1"/>
</dbReference>
<dbReference type="InterPro" id="IPR051012">
    <property type="entry name" value="CellSynth/LPSAsmb/PSIAsmb"/>
</dbReference>
<evidence type="ECO:0000313" key="4">
    <source>
        <dbReference type="EMBL" id="KAB1443266.1"/>
    </source>
</evidence>
<dbReference type="EMBL" id="WAIE01000001">
    <property type="protein sequence ID" value="KAB1443266.1"/>
    <property type="molecule type" value="Genomic_DNA"/>
</dbReference>
<dbReference type="PROSITE" id="PS50005">
    <property type="entry name" value="TPR"/>
    <property type="match status" value="2"/>
</dbReference>
<organism evidence="4 5">
    <name type="scientific">Pseudodesulfovibrio senegalensis</name>
    <dbReference type="NCBI Taxonomy" id="1721087"/>
    <lineage>
        <taxon>Bacteria</taxon>
        <taxon>Pseudomonadati</taxon>
        <taxon>Thermodesulfobacteriota</taxon>
        <taxon>Desulfovibrionia</taxon>
        <taxon>Desulfovibrionales</taxon>
        <taxon>Desulfovibrionaceae</taxon>
    </lineage>
</organism>
<dbReference type="PANTHER" id="PTHR45586:SF1">
    <property type="entry name" value="LIPOPOLYSACCHARIDE ASSEMBLY PROTEIN B"/>
    <property type="match status" value="1"/>
</dbReference>
<evidence type="ECO:0000256" key="3">
    <source>
        <dbReference type="PROSITE-ProRule" id="PRU00339"/>
    </source>
</evidence>
<protein>
    <submittedName>
        <fullName evidence="4">Tetratricopeptide repeat protein</fullName>
    </submittedName>
</protein>
<keyword evidence="1" id="KW-0677">Repeat</keyword>
<name>A0A6N6N5D8_9BACT</name>